<dbReference type="Pfam" id="PF02674">
    <property type="entry name" value="Colicin_V"/>
    <property type="match status" value="1"/>
</dbReference>
<feature type="transmembrane region" description="Helical" evidence="6">
    <location>
        <begin position="65"/>
        <end position="82"/>
    </location>
</feature>
<keyword evidence="2 6" id="KW-0812">Transmembrane</keyword>
<feature type="transmembrane region" description="Helical" evidence="6">
    <location>
        <begin position="102"/>
        <end position="125"/>
    </location>
</feature>
<feature type="region of interest" description="Disordered" evidence="5">
    <location>
        <begin position="206"/>
        <end position="225"/>
    </location>
</feature>
<evidence type="ECO:0000256" key="3">
    <source>
        <dbReference type="ARBA" id="ARBA00022989"/>
    </source>
</evidence>
<protein>
    <recommendedName>
        <fullName evidence="9">Colicin V production protein</fullName>
    </recommendedName>
</protein>
<evidence type="ECO:0000256" key="4">
    <source>
        <dbReference type="ARBA" id="ARBA00023136"/>
    </source>
</evidence>
<keyword evidence="3 6" id="KW-1133">Transmembrane helix</keyword>
<proteinExistence type="predicted"/>
<evidence type="ECO:0000256" key="6">
    <source>
        <dbReference type="SAM" id="Phobius"/>
    </source>
</evidence>
<dbReference type="PANTHER" id="PTHR36926:SF1">
    <property type="entry name" value="COLICIN V PRODUCTION PROTEIN"/>
    <property type="match status" value="1"/>
</dbReference>
<evidence type="ECO:0008006" key="9">
    <source>
        <dbReference type="Google" id="ProtNLM"/>
    </source>
</evidence>
<evidence type="ECO:0000256" key="5">
    <source>
        <dbReference type="SAM" id="MobiDB-lite"/>
    </source>
</evidence>
<evidence type="ECO:0000313" key="7">
    <source>
        <dbReference type="EMBL" id="NHN84918.1"/>
    </source>
</evidence>
<comment type="subcellular location">
    <subcellularLocation>
        <location evidence="1">Membrane</location>
        <topology evidence="1">Multi-pass membrane protein</topology>
    </subcellularLocation>
</comment>
<name>A0ABX0JSB0_9PROT</name>
<evidence type="ECO:0000313" key="8">
    <source>
        <dbReference type="Proteomes" id="UP000635278"/>
    </source>
</evidence>
<keyword evidence="8" id="KW-1185">Reference proteome</keyword>
<gene>
    <name evidence="7" type="ORF">GOB93_09725</name>
</gene>
<evidence type="ECO:0000256" key="1">
    <source>
        <dbReference type="ARBA" id="ARBA00004141"/>
    </source>
</evidence>
<keyword evidence="4 6" id="KW-0472">Membrane</keyword>
<accession>A0ABX0JSB0</accession>
<dbReference type="PANTHER" id="PTHR36926">
    <property type="entry name" value="COLICIN V PRODUCTION PROTEIN"/>
    <property type="match status" value="1"/>
</dbReference>
<dbReference type="InterPro" id="IPR003825">
    <property type="entry name" value="Colicin-V_CvpA"/>
</dbReference>
<feature type="transmembrane region" description="Helical" evidence="6">
    <location>
        <begin position="40"/>
        <end position="58"/>
    </location>
</feature>
<dbReference type="RefSeq" id="WP_173583316.1">
    <property type="nucleotide sequence ID" value="NZ_WOTB01000011.1"/>
</dbReference>
<dbReference type="InterPro" id="IPR052719">
    <property type="entry name" value="CvpA-like"/>
</dbReference>
<reference evidence="7 8" key="1">
    <citation type="journal article" date="2020" name="Int. J. Syst. Evol. Microbiol.">
        <title>Novel acetic acid bacteria from cider fermentations: Acetobacter conturbans sp. nov. and Acetobacter fallax sp. nov.</title>
        <authorList>
            <person name="Sombolestani A.S."/>
            <person name="Cleenwerck I."/>
            <person name="Cnockaert M."/>
            <person name="Borremans W."/>
            <person name="Wieme A.D."/>
            <person name="De Vuyst L."/>
            <person name="Vandamme P."/>
        </authorList>
    </citation>
    <scope>NUCLEOTIDE SEQUENCE [LARGE SCALE GENOMIC DNA]</scope>
    <source>
        <strain evidence="7 8">LMG 30640</strain>
    </source>
</reference>
<dbReference type="EMBL" id="WOTB01000011">
    <property type="protein sequence ID" value="NHN84918.1"/>
    <property type="molecule type" value="Genomic_DNA"/>
</dbReference>
<evidence type="ECO:0000256" key="2">
    <source>
        <dbReference type="ARBA" id="ARBA00022692"/>
    </source>
</evidence>
<sequence>MDTVVAANIVNMWSRFVPDWASVGAAAQYSITVIRTDPTGAPSVFICLILLVSIFFGAKRGLSRELISAAGWIFAPFASMYWQKPFAQWAFPGIQPAMMADLMGFCSVFVIVLVVSSLLSSLFSRMIRKSVLASTDVFLGGVFGALRGSVIVVTLYFVSAWITPGGALLSSLEGDTSTAGLSTALTYLAPLLSRIVPSDLAQQAGTRHDLDGQQDLPDPAHTQNP</sequence>
<feature type="transmembrane region" description="Helical" evidence="6">
    <location>
        <begin position="137"/>
        <end position="162"/>
    </location>
</feature>
<comment type="caution">
    <text evidence="7">The sequence shown here is derived from an EMBL/GenBank/DDBJ whole genome shotgun (WGS) entry which is preliminary data.</text>
</comment>
<organism evidence="7 8">
    <name type="scientific">Acetobacter musti</name>
    <dbReference type="NCBI Taxonomy" id="864732"/>
    <lineage>
        <taxon>Bacteria</taxon>
        <taxon>Pseudomonadati</taxon>
        <taxon>Pseudomonadota</taxon>
        <taxon>Alphaproteobacteria</taxon>
        <taxon>Acetobacterales</taxon>
        <taxon>Acetobacteraceae</taxon>
        <taxon>Acetobacter</taxon>
    </lineage>
</organism>
<dbReference type="Proteomes" id="UP000635278">
    <property type="component" value="Unassembled WGS sequence"/>
</dbReference>